<comment type="subcellular location">
    <subcellularLocation>
        <location evidence="1">Membrane</location>
        <topology evidence="1">Peripheral membrane protein</topology>
    </subcellularLocation>
</comment>
<dbReference type="Pfam" id="PF00625">
    <property type="entry name" value="Guanylate_kin"/>
    <property type="match status" value="1"/>
</dbReference>
<comment type="caution">
    <text evidence="8">The sequence shown here is derived from an EMBL/GenBank/DDBJ whole genome shotgun (WGS) entry which is preliminary data.</text>
</comment>
<dbReference type="GO" id="GO:0016020">
    <property type="term" value="C:membrane"/>
    <property type="evidence" value="ECO:0007669"/>
    <property type="project" value="UniProtKB-SubCell"/>
</dbReference>
<dbReference type="SMART" id="SM00456">
    <property type="entry name" value="WW"/>
    <property type="match status" value="2"/>
</dbReference>
<dbReference type="Gene3D" id="2.20.70.10">
    <property type="match status" value="2"/>
</dbReference>
<feature type="domain" description="WW" evidence="5">
    <location>
        <begin position="295"/>
        <end position="328"/>
    </location>
</feature>
<dbReference type="Gene3D" id="2.30.42.10">
    <property type="match status" value="5"/>
</dbReference>
<evidence type="ECO:0000259" key="6">
    <source>
        <dbReference type="PROSITE" id="PS50052"/>
    </source>
</evidence>
<dbReference type="InterPro" id="IPR036020">
    <property type="entry name" value="WW_dom_sf"/>
</dbReference>
<evidence type="ECO:0000259" key="5">
    <source>
        <dbReference type="PROSITE" id="PS50020"/>
    </source>
</evidence>
<dbReference type="SUPFAM" id="SSF51045">
    <property type="entry name" value="WW domain"/>
    <property type="match status" value="2"/>
</dbReference>
<dbReference type="FunFam" id="2.30.42.10:FF:000005">
    <property type="entry name" value="Membrane associated guanylate kinase, WW and PDZ domain containing 1"/>
    <property type="match status" value="1"/>
</dbReference>
<dbReference type="PROSITE" id="PS50052">
    <property type="entry name" value="GUANYLATE_KINASE_2"/>
    <property type="match status" value="1"/>
</dbReference>
<dbReference type="PROSITE" id="PS50106">
    <property type="entry name" value="PDZ"/>
    <property type="match status" value="5"/>
</dbReference>
<dbReference type="SMR" id="A0A7I8WUG4"/>
<keyword evidence="3" id="KW-0472">Membrane</keyword>
<dbReference type="PANTHER" id="PTHR10316:SF40">
    <property type="entry name" value="LD27118P"/>
    <property type="match status" value="1"/>
</dbReference>
<dbReference type="Proteomes" id="UP000659654">
    <property type="component" value="Unassembled WGS sequence"/>
</dbReference>
<feature type="domain" description="PDZ" evidence="7">
    <location>
        <begin position="681"/>
        <end position="763"/>
    </location>
</feature>
<accession>A0A7I8WUG4</accession>
<dbReference type="EMBL" id="CAJFCV020000004">
    <property type="protein sequence ID" value="CAG9116528.1"/>
    <property type="molecule type" value="Genomic_DNA"/>
</dbReference>
<dbReference type="InterPro" id="IPR001478">
    <property type="entry name" value="PDZ"/>
</dbReference>
<dbReference type="GO" id="GO:0007165">
    <property type="term" value="P:signal transduction"/>
    <property type="evidence" value="ECO:0007669"/>
    <property type="project" value="TreeGrafter"/>
</dbReference>
<dbReference type="InterPro" id="IPR008144">
    <property type="entry name" value="Guanylate_kin-like_dom"/>
</dbReference>
<feature type="region of interest" description="Disordered" evidence="4">
    <location>
        <begin position="590"/>
        <end position="625"/>
    </location>
</feature>
<proteinExistence type="predicted"/>
<dbReference type="SUPFAM" id="SSF52540">
    <property type="entry name" value="P-loop containing nucleoside triphosphate hydrolases"/>
    <property type="match status" value="1"/>
</dbReference>
<dbReference type="InterPro" id="IPR008145">
    <property type="entry name" value="GK/Ca_channel_bsu"/>
</dbReference>
<evidence type="ECO:0000313" key="8">
    <source>
        <dbReference type="EMBL" id="CAD5226946.1"/>
    </source>
</evidence>
<evidence type="ECO:0000256" key="4">
    <source>
        <dbReference type="SAM" id="MobiDB-lite"/>
    </source>
</evidence>
<dbReference type="SUPFAM" id="SSF50156">
    <property type="entry name" value="PDZ domain-like"/>
    <property type="match status" value="6"/>
</dbReference>
<dbReference type="PROSITE" id="PS50020">
    <property type="entry name" value="WW_DOMAIN_2"/>
    <property type="match status" value="2"/>
</dbReference>
<dbReference type="Gene3D" id="3.30.63.10">
    <property type="entry name" value="Guanylate Kinase phosphate binding domain"/>
    <property type="match status" value="1"/>
</dbReference>
<dbReference type="AlphaFoldDB" id="A0A7I8WUG4"/>
<dbReference type="FunFam" id="2.20.70.10:FF:000001">
    <property type="entry name" value="Membrane-associated guanylate kinase, WW and PDZ domain-containing protein 1"/>
    <property type="match status" value="1"/>
</dbReference>
<gene>
    <name evidence="8" type="ORF">BXYJ_LOCUS9491</name>
</gene>
<dbReference type="Pfam" id="PF00595">
    <property type="entry name" value="PDZ"/>
    <property type="match status" value="4"/>
</dbReference>
<feature type="domain" description="PDZ" evidence="7">
    <location>
        <begin position="386"/>
        <end position="458"/>
    </location>
</feature>
<dbReference type="EMBL" id="CAJFDI010000004">
    <property type="protein sequence ID" value="CAD5226946.1"/>
    <property type="molecule type" value="Genomic_DNA"/>
</dbReference>
<name>A0A7I8WUG4_BURXY</name>
<evidence type="ECO:0000256" key="1">
    <source>
        <dbReference type="ARBA" id="ARBA00004170"/>
    </source>
</evidence>
<dbReference type="CDD" id="cd00201">
    <property type="entry name" value="WW"/>
    <property type="match status" value="2"/>
</dbReference>
<dbReference type="InterPro" id="IPR027417">
    <property type="entry name" value="P-loop_NTPase"/>
</dbReference>
<protein>
    <submittedName>
        <fullName evidence="8">(pine wood nematode) hypothetical protein</fullName>
    </submittedName>
</protein>
<dbReference type="PANTHER" id="PTHR10316">
    <property type="entry name" value="MEMBRANE ASSOCIATED GUANYLATE KINASE-RELATED"/>
    <property type="match status" value="1"/>
</dbReference>
<dbReference type="SMART" id="SM00228">
    <property type="entry name" value="PDZ"/>
    <property type="match status" value="5"/>
</dbReference>
<evidence type="ECO:0000313" key="9">
    <source>
        <dbReference type="Proteomes" id="UP000659654"/>
    </source>
</evidence>
<dbReference type="CDD" id="cd06735">
    <property type="entry name" value="PDZ5_MAGI-1_3-like"/>
    <property type="match status" value="1"/>
</dbReference>
<reference evidence="8" key="1">
    <citation type="submission" date="2020-09" db="EMBL/GenBank/DDBJ databases">
        <authorList>
            <person name="Kikuchi T."/>
        </authorList>
    </citation>
    <scope>NUCLEOTIDE SEQUENCE</scope>
    <source>
        <strain evidence="8">Ka4C1</strain>
    </source>
</reference>
<feature type="domain" description="PDZ" evidence="7">
    <location>
        <begin position="796"/>
        <end position="875"/>
    </location>
</feature>
<feature type="domain" description="Guanylate kinase-like" evidence="6">
    <location>
        <begin position="121"/>
        <end position="209"/>
    </location>
</feature>
<feature type="domain" description="PDZ" evidence="7">
    <location>
        <begin position="925"/>
        <end position="995"/>
    </location>
</feature>
<keyword evidence="2" id="KW-0677">Repeat</keyword>
<feature type="domain" description="PDZ" evidence="7">
    <location>
        <begin position="507"/>
        <end position="570"/>
    </location>
</feature>
<evidence type="ECO:0000256" key="3">
    <source>
        <dbReference type="ARBA" id="ARBA00023136"/>
    </source>
</evidence>
<keyword evidence="9" id="KW-1185">Reference proteome</keyword>
<dbReference type="InterPro" id="IPR001202">
    <property type="entry name" value="WW_dom"/>
</dbReference>
<dbReference type="PROSITE" id="PS01159">
    <property type="entry name" value="WW_DOMAIN_1"/>
    <property type="match status" value="2"/>
</dbReference>
<sequence length="1010" mass="111750">MNESEQGQLTPPECAASLVRVDEESDDSPSTSPVDMTIKKEVLGLSSLIRGVTVTLDGNKCPFRVKGGADKGFLITVDNVEQPDCDIHEGDILFSINKLHFPGKTLREANETLQYLMLTNSELQIEVIDNGLLTADIRELFKDQRLIQLHMTMRDNILLNSIPYTTRARCEDEVDGEDYIFVSSEEFHRLEKTNCFLECGEFEGHLYATPRPNAIMNGDPKGPLPPNWDIAYTDQGEKYFIDHNNGTTQWHDPRDNLIPNGHVNGHNKGHINGQSNGHVNGINGTSNELLNGHGDDLPEGWEKVEDEVHGTFYVDHINKRTQYERPVKQNGYVETGISPNPAEPLIPPPLRHGHAGTSNDNGWPVLNGNGLHFTCDPAQLKGELITTRLVKGPQGLGFTLVGNDRHSIQNEFIQIKSILPGGPAALDNTLHTGDVLVYVDNELMLGASQDTACRLLRSVVVGEAVTIQVCRGYPLILDHTNKVYDESIYSSTYAQTNFQARNSERIEILIRKSMRGFGFTITDSLQGQRVKSVLFPDQCPNLLEGDLIVEVDGVNVLNMSHVQLVQFLQDLPVGYHTKLLVSRQSPRLSRSRTPTAGFRFGEKTRNTPLPNLAPRSKTPAPSLKRNHYQHSTLQRSYHEDLIDDFAQFRGPLARNGFSSTPDYMPISSLSPMVDSTYKFVTVNLIQQNGGFGFRLVGGVEMGIPLQVGNVIKGGAASQDGRLMEGDEICEIDGKNVVGFRHDIVVALIKQAAVRGHVKILVRRMQRDFYGTLRSNYPSVSNYADPRQFQQSSLVYDVVLNKAEHEDFGCTIVSNVYRFIGKVIPNTPASRSGRLKAGDCVVAINGLSTDEMTHQDVINYVKSCRKSIVFTIDPTKQRSVLLADGSASPSSVLRENIDSPISTANVVQGNGLQYLNGGEKEFEKIPVELKKGSKGFGFSIRGGFEFENMPLFILRIAEDGPAAQEGTLRIGDQLIEINGESTAGMTHHRAISLIREQNVVRLVVSRPQLAA</sequence>
<dbReference type="OrthoDB" id="66881at2759"/>
<dbReference type="Proteomes" id="UP000582659">
    <property type="component" value="Unassembled WGS sequence"/>
</dbReference>
<organism evidence="8 9">
    <name type="scientific">Bursaphelenchus xylophilus</name>
    <name type="common">Pinewood nematode worm</name>
    <name type="synonym">Aphelenchoides xylophilus</name>
    <dbReference type="NCBI Taxonomy" id="6326"/>
    <lineage>
        <taxon>Eukaryota</taxon>
        <taxon>Metazoa</taxon>
        <taxon>Ecdysozoa</taxon>
        <taxon>Nematoda</taxon>
        <taxon>Chromadorea</taxon>
        <taxon>Rhabditida</taxon>
        <taxon>Tylenchina</taxon>
        <taxon>Tylenchomorpha</taxon>
        <taxon>Aphelenchoidea</taxon>
        <taxon>Aphelenchoididae</taxon>
        <taxon>Bursaphelenchus</taxon>
    </lineage>
</organism>
<feature type="domain" description="WW" evidence="5">
    <location>
        <begin position="222"/>
        <end position="255"/>
    </location>
</feature>
<dbReference type="Pfam" id="PF00397">
    <property type="entry name" value="WW"/>
    <property type="match status" value="2"/>
</dbReference>
<evidence type="ECO:0000256" key="2">
    <source>
        <dbReference type="ARBA" id="ARBA00022737"/>
    </source>
</evidence>
<evidence type="ECO:0000259" key="7">
    <source>
        <dbReference type="PROSITE" id="PS50106"/>
    </source>
</evidence>
<dbReference type="InterPro" id="IPR036034">
    <property type="entry name" value="PDZ_sf"/>
</dbReference>
<dbReference type="GO" id="GO:0005737">
    <property type="term" value="C:cytoplasm"/>
    <property type="evidence" value="ECO:0007669"/>
    <property type="project" value="TreeGrafter"/>
</dbReference>